<dbReference type="Proteomes" id="UP000199664">
    <property type="component" value="Unassembled WGS sequence"/>
</dbReference>
<feature type="region of interest" description="Disordered" evidence="5">
    <location>
        <begin position="367"/>
        <end position="398"/>
    </location>
</feature>
<accession>A0A1H7TWZ2</accession>
<dbReference type="SUPFAM" id="SSF53187">
    <property type="entry name" value="Zn-dependent exopeptidases"/>
    <property type="match status" value="1"/>
</dbReference>
<dbReference type="Pfam" id="PF24827">
    <property type="entry name" value="AstE_AspA_cat"/>
    <property type="match status" value="1"/>
</dbReference>
<organism evidence="7 8">
    <name type="scientific">Bosea lupini</name>
    <dbReference type="NCBI Taxonomy" id="1036779"/>
    <lineage>
        <taxon>Bacteria</taxon>
        <taxon>Pseudomonadati</taxon>
        <taxon>Pseudomonadota</taxon>
        <taxon>Alphaproteobacteria</taxon>
        <taxon>Hyphomicrobiales</taxon>
        <taxon>Boseaceae</taxon>
        <taxon>Bosea</taxon>
    </lineage>
</organism>
<evidence type="ECO:0000313" key="8">
    <source>
        <dbReference type="Proteomes" id="UP000199664"/>
    </source>
</evidence>
<dbReference type="PANTHER" id="PTHR37326">
    <property type="entry name" value="BLL3975 PROTEIN"/>
    <property type="match status" value="1"/>
</dbReference>
<dbReference type="PANTHER" id="PTHR37326:SF1">
    <property type="entry name" value="BLL3975 PROTEIN"/>
    <property type="match status" value="1"/>
</dbReference>
<dbReference type="InterPro" id="IPR053138">
    <property type="entry name" value="N-alpha-Ac-DABA_deacetylase"/>
</dbReference>
<dbReference type="RefSeq" id="WP_091837193.1">
    <property type="nucleotide sequence ID" value="NZ_FOAN01000006.1"/>
</dbReference>
<evidence type="ECO:0000256" key="3">
    <source>
        <dbReference type="ARBA" id="ARBA00022801"/>
    </source>
</evidence>
<sequence>MKRPRDGFSASKLGISAVVTDISADRIFGLTEDLPTTGRHAGFVKIPHSSDRSAYGFVPVPLAIVGGGAGPTMLLLGGVFGDEVDTQIAVARLLRLLDPKTMNGRVIAMTMANLPAAMSGTRNSPIDGRNLNKSFPGDVFGSPTSMIAEYIERHLMSLSDLVIDLHSDGRSLGYLPCVTLVDHPDPDVQSRRLAMARAFGGENLLRFRSFEDRSTSGAARRAGATRIGTEIGGAQPVTTIMDGIMRVLAWAGIITQLMPASGDARLLVTQREDDFVYALADGVFEPAVQLGDEVAAGDLAGHIHDLTRPFAVPIAVTFALPGVVICTRGRGHASRGDCLVHLAADADAEARAELDAAADLRWLSTQVAPPAKRSRGGARAQPAAKAGRKPNKTTHQEE</sequence>
<keyword evidence="2" id="KW-0479">Metal-binding</keyword>
<dbReference type="Gene3D" id="3.40.630.10">
    <property type="entry name" value="Zn peptidases"/>
    <property type="match status" value="1"/>
</dbReference>
<dbReference type="AlphaFoldDB" id="A0A1H7TWZ2"/>
<name>A0A1H7TWZ2_9HYPH</name>
<reference evidence="8" key="1">
    <citation type="submission" date="2016-10" db="EMBL/GenBank/DDBJ databases">
        <authorList>
            <person name="Varghese N."/>
            <person name="Submissions S."/>
        </authorList>
    </citation>
    <scope>NUCLEOTIDE SEQUENCE [LARGE SCALE GENOMIC DNA]</scope>
    <source>
        <strain evidence="8">LMG 26383,CCUG 61248,R- 45681</strain>
    </source>
</reference>
<evidence type="ECO:0000256" key="1">
    <source>
        <dbReference type="ARBA" id="ARBA00001947"/>
    </source>
</evidence>
<gene>
    <name evidence="7" type="ORF">SAMN04515666_1069</name>
</gene>
<evidence type="ECO:0000256" key="2">
    <source>
        <dbReference type="ARBA" id="ARBA00022723"/>
    </source>
</evidence>
<comment type="cofactor">
    <cofactor evidence="1">
        <name>Zn(2+)</name>
        <dbReference type="ChEBI" id="CHEBI:29105"/>
    </cofactor>
</comment>
<evidence type="ECO:0000259" key="6">
    <source>
        <dbReference type="Pfam" id="PF24827"/>
    </source>
</evidence>
<dbReference type="GO" id="GO:0046872">
    <property type="term" value="F:metal ion binding"/>
    <property type="evidence" value="ECO:0007669"/>
    <property type="project" value="UniProtKB-KW"/>
</dbReference>
<dbReference type="InterPro" id="IPR055438">
    <property type="entry name" value="AstE_AspA_cat"/>
</dbReference>
<dbReference type="OrthoDB" id="9782876at2"/>
<dbReference type="STRING" id="1036779.SAMN04515666_1069"/>
<evidence type="ECO:0000313" key="7">
    <source>
        <dbReference type="EMBL" id="SEL89019.1"/>
    </source>
</evidence>
<keyword evidence="8" id="KW-1185">Reference proteome</keyword>
<proteinExistence type="predicted"/>
<feature type="domain" description="Succinylglutamate desuccinylase/Aspartoacylase catalytic" evidence="6">
    <location>
        <begin position="69"/>
        <end position="238"/>
    </location>
</feature>
<keyword evidence="3" id="KW-0378">Hydrolase</keyword>
<dbReference type="GO" id="GO:0016788">
    <property type="term" value="F:hydrolase activity, acting on ester bonds"/>
    <property type="evidence" value="ECO:0007669"/>
    <property type="project" value="InterPro"/>
</dbReference>
<keyword evidence="4" id="KW-0862">Zinc</keyword>
<protein>
    <recommendedName>
        <fullName evidence="6">Succinylglutamate desuccinylase/Aspartoacylase catalytic domain-containing protein</fullName>
    </recommendedName>
</protein>
<evidence type="ECO:0000256" key="4">
    <source>
        <dbReference type="ARBA" id="ARBA00022833"/>
    </source>
</evidence>
<evidence type="ECO:0000256" key="5">
    <source>
        <dbReference type="SAM" id="MobiDB-lite"/>
    </source>
</evidence>
<dbReference type="EMBL" id="FOAN01000006">
    <property type="protein sequence ID" value="SEL89019.1"/>
    <property type="molecule type" value="Genomic_DNA"/>
</dbReference>